<name>A0A4U8SBW4_9HELI</name>
<dbReference type="InterPro" id="IPR011707">
    <property type="entry name" value="Cu-oxidase-like_N"/>
</dbReference>
<protein>
    <submittedName>
        <fullName evidence="6">Multicopper oxidase family protein</fullName>
    </submittedName>
</protein>
<dbReference type="Pfam" id="PF07731">
    <property type="entry name" value="Cu-oxidase_2"/>
    <property type="match status" value="1"/>
</dbReference>
<dbReference type="OrthoDB" id="9757546at2"/>
<dbReference type="SUPFAM" id="SSF49503">
    <property type="entry name" value="Cupredoxins"/>
    <property type="match status" value="3"/>
</dbReference>
<dbReference type="PROSITE" id="PS00080">
    <property type="entry name" value="MULTICOPPER_OXIDASE2"/>
    <property type="match status" value="1"/>
</dbReference>
<evidence type="ECO:0000259" key="5">
    <source>
        <dbReference type="Pfam" id="PF07732"/>
    </source>
</evidence>
<feature type="domain" description="Plastocyanin-like" evidence="3">
    <location>
        <begin position="219"/>
        <end position="332"/>
    </location>
</feature>
<keyword evidence="2" id="KW-0560">Oxidoreductase</keyword>
<dbReference type="CDD" id="cd13881">
    <property type="entry name" value="CuRO_2_McoC_like"/>
    <property type="match status" value="1"/>
</dbReference>
<dbReference type="InterPro" id="IPR011706">
    <property type="entry name" value="Cu-oxidase_C"/>
</dbReference>
<dbReference type="Gene3D" id="2.60.40.420">
    <property type="entry name" value="Cupredoxins - blue copper proteins"/>
    <property type="match status" value="3"/>
</dbReference>
<sequence length="521" mass="60072">MQRRTFIKYNALATLGFIPLFANPHDHHNHHAMSSNTNEEHLNTSFITLEDEKLALLEETYFPQHNIHKPLALLSNTSNKKGFFHAKLEIKETKVELIKGKKTRCYTYKDMHAKTQSMVAPKIEVYENDVVKIEVKNSLNEPTTIHWHGLPIPPSQDGNPMDIIPANGYRTYEFKLPNDCAGTYWYHPHPHNTTAQQVYMGLAGAFVVKSHNNPLKEFVESDWFITDLRLDSNAQIPANALSDWLDGREGEFVLINGEYKPQITIDSMQRIRIYNACSARYLNLELQGSSFILVGTDGGLIEKPIERKQLLISPASRVEVFIKNVKKGDFKLISHFYDRDKMIPKNEPKILELANIKLNAEYNESKLPKSLRLLPKLQPPTQQIEITMSEDHSKMHNLSTQNKEELKKNLATMFLINNKVFDMNRIDFHVKMGAIYDIVVTNKSHMDHPFHIHGTQFEVIEKKVGTTNEKIEFRALQDSINVRPNESIRLRMKQSFKGIYMFHCHILEHESLGMMGNLSVM</sequence>
<proteinExistence type="predicted"/>
<dbReference type="Pfam" id="PF07732">
    <property type="entry name" value="Cu-oxidase_3"/>
    <property type="match status" value="1"/>
</dbReference>
<evidence type="ECO:0000256" key="2">
    <source>
        <dbReference type="ARBA" id="ARBA00023002"/>
    </source>
</evidence>
<dbReference type="PANTHER" id="PTHR11709">
    <property type="entry name" value="MULTI-COPPER OXIDASE"/>
    <property type="match status" value="1"/>
</dbReference>
<organism evidence="6 7">
    <name type="scientific">Helicobacter trogontum</name>
    <dbReference type="NCBI Taxonomy" id="50960"/>
    <lineage>
        <taxon>Bacteria</taxon>
        <taxon>Pseudomonadati</taxon>
        <taxon>Campylobacterota</taxon>
        <taxon>Epsilonproteobacteria</taxon>
        <taxon>Campylobacterales</taxon>
        <taxon>Helicobacteraceae</taxon>
        <taxon>Helicobacter</taxon>
    </lineage>
</organism>
<dbReference type="GO" id="GO:0005507">
    <property type="term" value="F:copper ion binding"/>
    <property type="evidence" value="ECO:0007669"/>
    <property type="project" value="InterPro"/>
</dbReference>
<dbReference type="EMBL" id="JRPL02000007">
    <property type="protein sequence ID" value="TLD83613.1"/>
    <property type="molecule type" value="Genomic_DNA"/>
</dbReference>
<dbReference type="Pfam" id="PF00394">
    <property type="entry name" value="Cu-oxidase"/>
    <property type="match status" value="1"/>
</dbReference>
<evidence type="ECO:0000256" key="1">
    <source>
        <dbReference type="ARBA" id="ARBA00022723"/>
    </source>
</evidence>
<comment type="caution">
    <text evidence="6">The sequence shown here is derived from an EMBL/GenBank/DDBJ whole genome shotgun (WGS) entry which is preliminary data.</text>
</comment>
<feature type="domain" description="Plastocyanin-like" evidence="4">
    <location>
        <begin position="408"/>
        <end position="520"/>
    </location>
</feature>
<dbReference type="InterPro" id="IPR008972">
    <property type="entry name" value="Cupredoxin"/>
</dbReference>
<dbReference type="InterPro" id="IPR002355">
    <property type="entry name" value="Cu_oxidase_Cu_BS"/>
</dbReference>
<reference evidence="6 7" key="1">
    <citation type="journal article" date="2014" name="Genome Announc.">
        <title>Draft genome sequences of eight enterohepatic helicobacter species isolated from both laboratory and wild rodents.</title>
        <authorList>
            <person name="Sheh A."/>
            <person name="Shen Z."/>
            <person name="Fox J.G."/>
        </authorList>
    </citation>
    <scope>NUCLEOTIDE SEQUENCE [LARGE SCALE GENOMIC DNA]</scope>
    <source>
        <strain evidence="6 7">ATCC 700114</strain>
    </source>
</reference>
<accession>A0A4U8SBW4</accession>
<evidence type="ECO:0000259" key="4">
    <source>
        <dbReference type="Pfam" id="PF07731"/>
    </source>
</evidence>
<evidence type="ECO:0000313" key="7">
    <source>
        <dbReference type="Proteomes" id="UP000029878"/>
    </source>
</evidence>
<dbReference type="InterPro" id="IPR001117">
    <property type="entry name" value="Cu-oxidase_2nd"/>
</dbReference>
<dbReference type="Proteomes" id="UP000029878">
    <property type="component" value="Unassembled WGS sequence"/>
</dbReference>
<dbReference type="AlphaFoldDB" id="A0A4U8SBW4"/>
<dbReference type="GO" id="GO:0016491">
    <property type="term" value="F:oxidoreductase activity"/>
    <property type="evidence" value="ECO:0007669"/>
    <property type="project" value="UniProtKB-KW"/>
</dbReference>
<gene>
    <name evidence="6" type="ORF">LS81_004340</name>
</gene>
<dbReference type="PANTHER" id="PTHR11709:SF2">
    <property type="entry name" value="MULTICOPPER OXIDASE LPR1"/>
    <property type="match status" value="1"/>
</dbReference>
<dbReference type="InterPro" id="IPR045087">
    <property type="entry name" value="Cu-oxidase_fam"/>
</dbReference>
<evidence type="ECO:0000259" key="3">
    <source>
        <dbReference type="Pfam" id="PF00394"/>
    </source>
</evidence>
<keyword evidence="1" id="KW-0479">Metal-binding</keyword>
<evidence type="ECO:0000313" key="6">
    <source>
        <dbReference type="EMBL" id="TLD83613.1"/>
    </source>
</evidence>
<dbReference type="RefSeq" id="WP_034344883.1">
    <property type="nucleotide sequence ID" value="NZ_FZNG01000024.1"/>
</dbReference>
<feature type="domain" description="Plastocyanin-like" evidence="5">
    <location>
        <begin position="105"/>
        <end position="212"/>
    </location>
</feature>